<dbReference type="GO" id="GO:0046872">
    <property type="term" value="F:metal ion binding"/>
    <property type="evidence" value="ECO:0007669"/>
    <property type="project" value="InterPro"/>
</dbReference>
<dbReference type="PROSITE" id="PS50975">
    <property type="entry name" value="ATP_GRASP"/>
    <property type="match status" value="1"/>
</dbReference>
<accession>A0A2H1JMF5</accession>
<dbReference type="InterPro" id="IPR048764">
    <property type="entry name" value="PylC_N"/>
</dbReference>
<dbReference type="RefSeq" id="WP_145998065.1">
    <property type="nucleotide sequence ID" value="NZ_FXZE01000008.1"/>
</dbReference>
<evidence type="ECO:0000313" key="4">
    <source>
        <dbReference type="EMBL" id="SMX88498.1"/>
    </source>
</evidence>
<dbReference type="EMBL" id="FXZE01000008">
    <property type="protein sequence ID" value="SMX88498.1"/>
    <property type="molecule type" value="Genomic_DNA"/>
</dbReference>
<dbReference type="EC" id="6.3.5.5" evidence="4"/>
<organism evidence="4 5">
    <name type="scientific">Brevibacterium antiquum</name>
    <dbReference type="NCBI Taxonomy" id="234835"/>
    <lineage>
        <taxon>Bacteria</taxon>
        <taxon>Bacillati</taxon>
        <taxon>Actinomycetota</taxon>
        <taxon>Actinomycetes</taxon>
        <taxon>Micrococcales</taxon>
        <taxon>Brevibacteriaceae</taxon>
        <taxon>Brevibacterium</taxon>
    </lineage>
</organism>
<dbReference type="Pfam" id="PF02655">
    <property type="entry name" value="ATP-grasp_3"/>
    <property type="match status" value="1"/>
</dbReference>
<keyword evidence="4" id="KW-0436">Ligase</keyword>
<evidence type="ECO:0000256" key="2">
    <source>
        <dbReference type="SAM" id="MobiDB-lite"/>
    </source>
</evidence>
<dbReference type="Gene3D" id="3.30.470.20">
    <property type="entry name" value="ATP-grasp fold, B domain"/>
    <property type="match status" value="1"/>
</dbReference>
<name>A0A2H1JMF5_9MICO</name>
<keyword evidence="1" id="KW-0547">Nucleotide-binding</keyword>
<keyword evidence="1" id="KW-0067">ATP-binding</keyword>
<evidence type="ECO:0000313" key="5">
    <source>
        <dbReference type="Proteomes" id="UP000234342"/>
    </source>
</evidence>
<dbReference type="Gene3D" id="3.40.50.20">
    <property type="match status" value="1"/>
</dbReference>
<gene>
    <name evidence="4" type="ORF">BANT10_02160</name>
</gene>
<proteinExistence type="predicted"/>
<dbReference type="Pfam" id="PF21360">
    <property type="entry name" value="PylC-like_N"/>
    <property type="match status" value="1"/>
</dbReference>
<feature type="domain" description="ATP-grasp" evidence="3">
    <location>
        <begin position="127"/>
        <end position="317"/>
    </location>
</feature>
<dbReference type="InterPro" id="IPR011761">
    <property type="entry name" value="ATP-grasp"/>
</dbReference>
<feature type="region of interest" description="Disordered" evidence="2">
    <location>
        <begin position="341"/>
        <end position="360"/>
    </location>
</feature>
<reference evidence="5" key="1">
    <citation type="submission" date="2017-03" db="EMBL/GenBank/DDBJ databases">
        <authorList>
            <person name="Monnet C."/>
        </authorList>
    </citation>
    <scope>NUCLEOTIDE SEQUENCE [LARGE SCALE GENOMIC DNA]</scope>
    <source>
        <strain evidence="5">P10</strain>
    </source>
</reference>
<dbReference type="InterPro" id="IPR003806">
    <property type="entry name" value="ATP-grasp_PylC-type"/>
</dbReference>
<protein>
    <submittedName>
        <fullName evidence="4">Carbamoyl-phosphate synthase large subunit</fullName>
        <ecNumber evidence="4">6.3.5.5</ecNumber>
    </submittedName>
</protein>
<dbReference type="SUPFAM" id="SSF56059">
    <property type="entry name" value="Glutathione synthetase ATP-binding domain-like"/>
    <property type="match status" value="1"/>
</dbReference>
<dbReference type="GO" id="GO:0004088">
    <property type="term" value="F:carbamoyl-phosphate synthase (glutamine-hydrolyzing) activity"/>
    <property type="evidence" value="ECO:0007669"/>
    <property type="project" value="UniProtKB-EC"/>
</dbReference>
<sequence length="360" mass="38798">MTAESVTIVIGSAGRRLYLIDWFRAAFETLGLNGRIIVVENDPSSAAASYGDETRLLPRYSDPGYGDAILRLVDEVEPRLFLSANDYELMQLHVNTGIADSLRDRGVFVPGVSAAWQVGCADKLRMAQMLEGVDVPTPKTVMGSDLDSLLADAGESDEFVVKHRFGSRSSGLAVVARGEIDEAVANSAKSVPPRADRTDPRDDVIVQPRMPGSEYGVDIVSSLLDPGPLTGVFARRKLRMRAGETDKAVTVDPGPFREASGKIARSAGLSGLIDVDMFLDDQGQASVIDINPRFGGGYPFVHLAGADVPLYYTGQIFGIPVDEGWNRYEPGIVSAKYQETRVTARGSREGNDSSTSVEHT</sequence>
<dbReference type="AlphaFoldDB" id="A0A2H1JMF5"/>
<evidence type="ECO:0000256" key="1">
    <source>
        <dbReference type="PROSITE-ProRule" id="PRU00409"/>
    </source>
</evidence>
<dbReference type="GO" id="GO:0005524">
    <property type="term" value="F:ATP binding"/>
    <property type="evidence" value="ECO:0007669"/>
    <property type="project" value="UniProtKB-UniRule"/>
</dbReference>
<evidence type="ECO:0000259" key="3">
    <source>
        <dbReference type="PROSITE" id="PS50975"/>
    </source>
</evidence>
<keyword evidence="5" id="KW-1185">Reference proteome</keyword>
<dbReference type="Proteomes" id="UP000234342">
    <property type="component" value="Unassembled WGS sequence"/>
</dbReference>